<sequence length="245" mass="28171">MQVPVPNPARKTGGTIKPLSLQPCCITKSTTESPVDCRSRPHHNIPNQPCRVLVYAQELARQIVPDHPRDTDKHFGHPPQTRQTMRQPTRTALDRLLHRLLNRWHAVLSLPCQSPPTWYRARLIEELRELRSATTTVSRLSETADVFFSISRARHDGFPVRRLPPLSLARHTAPLIYMVAKYTLRWGFYRTAARLCGAKEWKGVREVINPAKDHKLGEVSARHSIDPDKFRNTGKMLRRVWPLLP</sequence>
<proteinExistence type="predicted"/>
<evidence type="ECO:0000256" key="1">
    <source>
        <dbReference type="SAM" id="MobiDB-lite"/>
    </source>
</evidence>
<feature type="region of interest" description="Disordered" evidence="1">
    <location>
        <begin position="65"/>
        <end position="88"/>
    </location>
</feature>
<dbReference type="AlphaFoldDB" id="A0AAJ0HXK9"/>
<dbReference type="RefSeq" id="XP_062687680.1">
    <property type="nucleotide sequence ID" value="XM_062841513.1"/>
</dbReference>
<accession>A0AAJ0HXK9</accession>
<protein>
    <submittedName>
        <fullName evidence="2">Uncharacterized protein</fullName>
    </submittedName>
</protein>
<reference evidence="2 3" key="1">
    <citation type="journal article" date="2023" name="Mol. Phylogenet. Evol.">
        <title>Genome-scale phylogeny and comparative genomics of the fungal order Sordariales.</title>
        <authorList>
            <person name="Hensen N."/>
            <person name="Bonometti L."/>
            <person name="Westerberg I."/>
            <person name="Brannstrom I.O."/>
            <person name="Guillou S."/>
            <person name="Cros-Aarteil S."/>
            <person name="Calhoun S."/>
            <person name="Haridas S."/>
            <person name="Kuo A."/>
            <person name="Mondo S."/>
            <person name="Pangilinan J."/>
            <person name="Riley R."/>
            <person name="LaButti K."/>
            <person name="Andreopoulos B."/>
            <person name="Lipzen A."/>
            <person name="Chen C."/>
            <person name="Yan M."/>
            <person name="Daum C."/>
            <person name="Ng V."/>
            <person name="Clum A."/>
            <person name="Steindorff A."/>
            <person name="Ohm R.A."/>
            <person name="Martin F."/>
            <person name="Silar P."/>
            <person name="Natvig D.O."/>
            <person name="Lalanne C."/>
            <person name="Gautier V."/>
            <person name="Ament-Velasquez S.L."/>
            <person name="Kruys A."/>
            <person name="Hutchinson M.I."/>
            <person name="Powell A.J."/>
            <person name="Barry K."/>
            <person name="Miller A.N."/>
            <person name="Grigoriev I.V."/>
            <person name="Debuchy R."/>
            <person name="Gladieux P."/>
            <person name="Hiltunen Thoren M."/>
            <person name="Johannesson H."/>
        </authorList>
    </citation>
    <scope>NUCLEOTIDE SEQUENCE [LARGE SCALE GENOMIC DNA]</scope>
    <source>
        <strain evidence="2 3">FGSC 10403</strain>
    </source>
</reference>
<dbReference type="EMBL" id="JAULSX010000018">
    <property type="protein sequence ID" value="KAK3484537.1"/>
    <property type="molecule type" value="Genomic_DNA"/>
</dbReference>
<dbReference type="Proteomes" id="UP001285908">
    <property type="component" value="Unassembled WGS sequence"/>
</dbReference>
<feature type="compositionally biased region" description="Basic and acidic residues" evidence="1">
    <location>
        <begin position="65"/>
        <end position="75"/>
    </location>
</feature>
<comment type="caution">
    <text evidence="2">The sequence shown here is derived from an EMBL/GenBank/DDBJ whole genome shotgun (WGS) entry which is preliminary data.</text>
</comment>
<gene>
    <name evidence="2" type="ORF">B0T23DRAFT_58878</name>
</gene>
<dbReference type="GeneID" id="87879135"/>
<organism evidence="2 3">
    <name type="scientific">Neurospora hispaniola</name>
    <dbReference type="NCBI Taxonomy" id="588809"/>
    <lineage>
        <taxon>Eukaryota</taxon>
        <taxon>Fungi</taxon>
        <taxon>Dikarya</taxon>
        <taxon>Ascomycota</taxon>
        <taxon>Pezizomycotina</taxon>
        <taxon>Sordariomycetes</taxon>
        <taxon>Sordariomycetidae</taxon>
        <taxon>Sordariales</taxon>
        <taxon>Sordariaceae</taxon>
        <taxon>Neurospora</taxon>
    </lineage>
</organism>
<name>A0AAJ0HXK9_9PEZI</name>
<evidence type="ECO:0000313" key="3">
    <source>
        <dbReference type="Proteomes" id="UP001285908"/>
    </source>
</evidence>
<keyword evidence="3" id="KW-1185">Reference proteome</keyword>
<feature type="compositionally biased region" description="Low complexity" evidence="1">
    <location>
        <begin position="78"/>
        <end position="88"/>
    </location>
</feature>
<evidence type="ECO:0000313" key="2">
    <source>
        <dbReference type="EMBL" id="KAK3484537.1"/>
    </source>
</evidence>